<evidence type="ECO:0000313" key="13">
    <source>
        <dbReference type="Proteomes" id="UP001387293"/>
    </source>
</evidence>
<feature type="transmembrane region" description="Helical" evidence="9">
    <location>
        <begin position="6"/>
        <end position="25"/>
    </location>
</feature>
<dbReference type="EC" id="1.6.5.9" evidence="12"/>
<feature type="transmembrane region" description="Helical" evidence="9">
    <location>
        <begin position="454"/>
        <end position="474"/>
    </location>
</feature>
<evidence type="ECO:0000256" key="8">
    <source>
        <dbReference type="RuleBase" id="RU000320"/>
    </source>
</evidence>
<dbReference type="InterPro" id="IPR001750">
    <property type="entry name" value="ND/Mrp_TM"/>
</dbReference>
<evidence type="ECO:0000256" key="4">
    <source>
        <dbReference type="ARBA" id="ARBA00022967"/>
    </source>
</evidence>
<feature type="transmembrane region" description="Helical" evidence="9">
    <location>
        <begin position="37"/>
        <end position="57"/>
    </location>
</feature>
<dbReference type="InterPro" id="IPR000260">
    <property type="entry name" value="NADH4_N"/>
</dbReference>
<feature type="transmembrane region" description="Helical" evidence="9">
    <location>
        <begin position="406"/>
        <end position="429"/>
    </location>
</feature>
<evidence type="ECO:0000256" key="9">
    <source>
        <dbReference type="SAM" id="Phobius"/>
    </source>
</evidence>
<evidence type="ECO:0000256" key="5">
    <source>
        <dbReference type="ARBA" id="ARBA00022989"/>
    </source>
</evidence>
<dbReference type="PANTHER" id="PTHR43507:SF1">
    <property type="entry name" value="NADH-UBIQUINONE OXIDOREDUCTASE CHAIN 4"/>
    <property type="match status" value="1"/>
</dbReference>
<keyword evidence="7 9" id="KW-0472">Membrane</keyword>
<dbReference type="EMBL" id="JAPYKS010000007">
    <property type="protein sequence ID" value="MEI9409543.1"/>
    <property type="molecule type" value="Genomic_DNA"/>
</dbReference>
<evidence type="ECO:0000256" key="1">
    <source>
        <dbReference type="ARBA" id="ARBA00004127"/>
    </source>
</evidence>
<feature type="transmembrane region" description="Helical" evidence="9">
    <location>
        <begin position="303"/>
        <end position="322"/>
    </location>
</feature>
<evidence type="ECO:0000256" key="6">
    <source>
        <dbReference type="ARBA" id="ARBA00023027"/>
    </source>
</evidence>
<feature type="transmembrane region" description="Helical" evidence="9">
    <location>
        <begin position="137"/>
        <end position="157"/>
    </location>
</feature>
<reference evidence="12 13" key="1">
    <citation type="submission" date="2022-12" db="EMBL/GenBank/DDBJ databases">
        <authorList>
            <person name="Muema E."/>
        </authorList>
    </citation>
    <scope>NUCLEOTIDE SEQUENCE [LARGE SCALE GENOMIC DNA]</scope>
    <source>
        <strain evidence="13">1326</strain>
    </source>
</reference>
<gene>
    <name evidence="12" type="ORF">O7A60_12290</name>
</gene>
<evidence type="ECO:0000313" key="12">
    <source>
        <dbReference type="EMBL" id="MEI9409543.1"/>
    </source>
</evidence>
<dbReference type="PANTHER" id="PTHR43507">
    <property type="entry name" value="NADH-UBIQUINONE OXIDOREDUCTASE CHAIN 4"/>
    <property type="match status" value="1"/>
</dbReference>
<feature type="transmembrane region" description="Helical" evidence="9">
    <location>
        <begin position="242"/>
        <end position="263"/>
    </location>
</feature>
<protein>
    <submittedName>
        <fullName evidence="12">NADH-quinone oxidoreductase subunit M</fullName>
        <ecNumber evidence="12">1.6.5.9</ecNumber>
    </submittedName>
</protein>
<dbReference type="NCBIfam" id="TIGR01972">
    <property type="entry name" value="NDH_I_M"/>
    <property type="match status" value="1"/>
</dbReference>
<organism evidence="12 13">
    <name type="scientific">Mesorhizobium salmacidum</name>
    <dbReference type="NCBI Taxonomy" id="3015171"/>
    <lineage>
        <taxon>Bacteria</taxon>
        <taxon>Pseudomonadati</taxon>
        <taxon>Pseudomonadota</taxon>
        <taxon>Alphaproteobacteria</taxon>
        <taxon>Hyphomicrobiales</taxon>
        <taxon>Phyllobacteriaceae</taxon>
        <taxon>Mesorhizobium</taxon>
    </lineage>
</organism>
<dbReference type="PRINTS" id="PR01437">
    <property type="entry name" value="NUOXDRDTASE4"/>
</dbReference>
<dbReference type="InterPro" id="IPR003918">
    <property type="entry name" value="NADH_UbQ_OxRdtase"/>
</dbReference>
<keyword evidence="4" id="KW-1278">Translocase</keyword>
<comment type="subcellular location">
    <subcellularLocation>
        <location evidence="1">Endomembrane system</location>
        <topology evidence="1">Multi-pass membrane protein</topology>
    </subcellularLocation>
    <subcellularLocation>
        <location evidence="8">Membrane</location>
        <topology evidence="8">Multi-pass membrane protein</topology>
    </subcellularLocation>
</comment>
<feature type="transmembrane region" description="Helical" evidence="9">
    <location>
        <begin position="77"/>
        <end position="103"/>
    </location>
</feature>
<dbReference type="Pfam" id="PF00361">
    <property type="entry name" value="Proton_antipo_M"/>
    <property type="match status" value="1"/>
</dbReference>
<feature type="domain" description="NADH:ubiquinone oxidoreductase chain 4 N-terminal" evidence="11">
    <location>
        <begin position="75"/>
        <end position="127"/>
    </location>
</feature>
<feature type="transmembrane region" description="Helical" evidence="9">
    <location>
        <begin position="115"/>
        <end position="131"/>
    </location>
</feature>
<sequence length="501" mass="55067">MTAWPILSLVTFLPLVGVLLILFINDDSENARRNIRAIALITTAFTFLVSLLIWTGFDNSQAGFQFVEKVAWLDSGISYHIGVDGISMLFVILTTFLMPLCILASWEAIEKRVKAYMIAFLLLETLMIGVFCALDIVLFYVFFEAGLIPMFIIIGVWGGKRRVYASFKFFLYTLAGSVLMLLAIMAMFFQSGTTDIPTLLTHSFPANMQTWLWLAFFASFAVKMPMWPVHTWLPDAHVEAPTAGSVILAAILLKMGGYGFLRFSLPMFPLASEMFAPLVFTLSVVAIIYTSLVALMQEDMKKLIAYSSVAHMGFVTMGIFAMNQEGVQGAIFQMLSHGLVSGALFLCVGVIYDRMHTREIAAYGGLVNNMPKYATVFMIFTMANVGLPGTSGFVGEFLTMLGVFRVNTWVAFFAATGVILSAAYALWLYRRVIFGALTKDSLKGLLDLSTREKAIIYPLVVLVIFFGVYPAPVFDATAQSVKSLVTNVTASIGAAQTAAAN</sequence>
<feature type="transmembrane region" description="Helical" evidence="9">
    <location>
        <begin position="169"/>
        <end position="190"/>
    </location>
</feature>
<keyword evidence="5 9" id="KW-1133">Transmembrane helix</keyword>
<dbReference type="NCBIfam" id="NF004501">
    <property type="entry name" value="PRK05846.1-5"/>
    <property type="match status" value="1"/>
</dbReference>
<keyword evidence="13" id="KW-1185">Reference proteome</keyword>
<evidence type="ECO:0000259" key="10">
    <source>
        <dbReference type="Pfam" id="PF00361"/>
    </source>
</evidence>
<dbReference type="InterPro" id="IPR010227">
    <property type="entry name" value="NADH_Q_OxRdtase_chainM/4"/>
</dbReference>
<keyword evidence="6" id="KW-0520">NAD</keyword>
<feature type="transmembrane region" description="Helical" evidence="9">
    <location>
        <begin position="210"/>
        <end position="230"/>
    </location>
</feature>
<evidence type="ECO:0000259" key="11">
    <source>
        <dbReference type="Pfam" id="PF01059"/>
    </source>
</evidence>
<comment type="similarity">
    <text evidence="2">Belongs to the complex I subunit 4 family.</text>
</comment>
<comment type="caution">
    <text evidence="12">The sequence shown here is derived from an EMBL/GenBank/DDBJ whole genome shotgun (WGS) entry which is preliminary data.</text>
</comment>
<evidence type="ECO:0000256" key="2">
    <source>
        <dbReference type="ARBA" id="ARBA00009025"/>
    </source>
</evidence>
<proteinExistence type="inferred from homology"/>
<feature type="transmembrane region" description="Helical" evidence="9">
    <location>
        <begin position="373"/>
        <end position="394"/>
    </location>
</feature>
<dbReference type="Pfam" id="PF01059">
    <property type="entry name" value="Oxidored_q5_N"/>
    <property type="match status" value="1"/>
</dbReference>
<feature type="transmembrane region" description="Helical" evidence="9">
    <location>
        <begin position="275"/>
        <end position="296"/>
    </location>
</feature>
<keyword evidence="3 8" id="KW-0812">Transmembrane</keyword>
<dbReference type="RefSeq" id="WP_337106486.1">
    <property type="nucleotide sequence ID" value="NZ_JAPYKS010000007.1"/>
</dbReference>
<feature type="transmembrane region" description="Helical" evidence="9">
    <location>
        <begin position="334"/>
        <end position="352"/>
    </location>
</feature>
<dbReference type="NCBIfam" id="NF004499">
    <property type="entry name" value="PRK05846.1-3"/>
    <property type="match status" value="1"/>
</dbReference>
<feature type="domain" description="NADH:quinone oxidoreductase/Mrp antiporter transmembrane" evidence="10">
    <location>
        <begin position="133"/>
        <end position="418"/>
    </location>
</feature>
<name>A0ABU8KUZ0_9HYPH</name>
<keyword evidence="12" id="KW-0560">Oxidoreductase</keyword>
<dbReference type="GO" id="GO:0050136">
    <property type="term" value="F:NADH dehydrogenase (quinone) (non-electrogenic) activity"/>
    <property type="evidence" value="ECO:0007669"/>
    <property type="project" value="UniProtKB-EC"/>
</dbReference>
<accession>A0ABU8KUZ0</accession>
<evidence type="ECO:0000256" key="3">
    <source>
        <dbReference type="ARBA" id="ARBA00022692"/>
    </source>
</evidence>
<dbReference type="Proteomes" id="UP001387293">
    <property type="component" value="Unassembled WGS sequence"/>
</dbReference>
<evidence type="ECO:0000256" key="7">
    <source>
        <dbReference type="ARBA" id="ARBA00023136"/>
    </source>
</evidence>